<organism evidence="5">
    <name type="scientific">marine metagenome</name>
    <dbReference type="NCBI Taxonomy" id="408172"/>
    <lineage>
        <taxon>unclassified sequences</taxon>
        <taxon>metagenomes</taxon>
        <taxon>ecological metagenomes</taxon>
    </lineage>
</organism>
<evidence type="ECO:0000256" key="3">
    <source>
        <dbReference type="ARBA" id="ARBA00022917"/>
    </source>
</evidence>
<protein>
    <recommendedName>
        <fullName evidence="4">Translation elongation factor EFTs/EF1B dimerisation domain-containing protein</fullName>
    </recommendedName>
</protein>
<feature type="non-terminal residue" evidence="5">
    <location>
        <position position="202"/>
    </location>
</feature>
<proteinExistence type="inferred from homology"/>
<dbReference type="NCBIfam" id="TIGR00116">
    <property type="entry name" value="tsf"/>
    <property type="match status" value="1"/>
</dbReference>
<comment type="similarity">
    <text evidence="1">Belongs to the EF-Ts family.</text>
</comment>
<dbReference type="PANTHER" id="PTHR11741">
    <property type="entry name" value="ELONGATION FACTOR TS"/>
    <property type="match status" value="1"/>
</dbReference>
<dbReference type="EMBL" id="UINC01179857">
    <property type="protein sequence ID" value="SVD88754.1"/>
    <property type="molecule type" value="Genomic_DNA"/>
</dbReference>
<dbReference type="PROSITE" id="PS01127">
    <property type="entry name" value="EF_TS_2"/>
    <property type="match status" value="1"/>
</dbReference>
<dbReference type="InterPro" id="IPR018101">
    <property type="entry name" value="Transl_elong_Ts_CS"/>
</dbReference>
<dbReference type="PANTHER" id="PTHR11741:SF0">
    <property type="entry name" value="ELONGATION FACTOR TS, MITOCHONDRIAL"/>
    <property type="match status" value="1"/>
</dbReference>
<dbReference type="AlphaFoldDB" id="A0A382YZQ5"/>
<accession>A0A382YZQ5</accession>
<dbReference type="SUPFAM" id="SSF46934">
    <property type="entry name" value="UBA-like"/>
    <property type="match status" value="1"/>
</dbReference>
<dbReference type="SUPFAM" id="SSF54713">
    <property type="entry name" value="Elongation factor Ts (EF-Ts), dimerisation domain"/>
    <property type="match status" value="1"/>
</dbReference>
<evidence type="ECO:0000256" key="1">
    <source>
        <dbReference type="ARBA" id="ARBA00005532"/>
    </source>
</evidence>
<feature type="domain" description="Translation elongation factor EFTs/EF1B dimerisation" evidence="4">
    <location>
        <begin position="54"/>
        <end position="201"/>
    </location>
</feature>
<dbReference type="GO" id="GO:0003746">
    <property type="term" value="F:translation elongation factor activity"/>
    <property type="evidence" value="ECO:0007669"/>
    <property type="project" value="UniProtKB-KW"/>
</dbReference>
<dbReference type="InterPro" id="IPR009060">
    <property type="entry name" value="UBA-like_sf"/>
</dbReference>
<dbReference type="Pfam" id="PF00889">
    <property type="entry name" value="EF_TS"/>
    <property type="match status" value="1"/>
</dbReference>
<name>A0A382YZQ5_9ZZZZ</name>
<dbReference type="Gene3D" id="3.30.479.20">
    <property type="entry name" value="Elongation factor Ts, dimerisation domain"/>
    <property type="match status" value="2"/>
</dbReference>
<dbReference type="InterPro" id="IPR014039">
    <property type="entry name" value="Transl_elong_EFTs/EF1B_dimer"/>
</dbReference>
<evidence type="ECO:0000256" key="2">
    <source>
        <dbReference type="ARBA" id="ARBA00022768"/>
    </source>
</evidence>
<dbReference type="InterPro" id="IPR001816">
    <property type="entry name" value="Transl_elong_EFTs/EF1B"/>
</dbReference>
<reference evidence="5" key="1">
    <citation type="submission" date="2018-05" db="EMBL/GenBank/DDBJ databases">
        <authorList>
            <person name="Lanie J.A."/>
            <person name="Ng W.-L."/>
            <person name="Kazmierczak K.M."/>
            <person name="Andrzejewski T.M."/>
            <person name="Davidsen T.M."/>
            <person name="Wayne K.J."/>
            <person name="Tettelin H."/>
            <person name="Glass J.I."/>
            <person name="Rusch D."/>
            <person name="Podicherti R."/>
            <person name="Tsui H.-C.T."/>
            <person name="Winkler M.E."/>
        </authorList>
    </citation>
    <scope>NUCLEOTIDE SEQUENCE</scope>
</reference>
<dbReference type="InterPro" id="IPR036402">
    <property type="entry name" value="EF-Ts_dimer_sf"/>
</dbReference>
<gene>
    <name evidence="5" type="ORF">METZ01_LOCUS441608</name>
</gene>
<keyword evidence="3" id="KW-0648">Protein biosynthesis</keyword>
<sequence>MDCKKALEESEGNIEEAIINLRKSSVLKAEKKSSKSAYEGVILAEVNGDHTGVIMIEVNCETDFVSKDLNFLEFCRKVLLSSKDELHQENILVKVSRDMEEARKNLVQKIGENIVIRKIESIKGKFVNYYVHNNGKVGSAVSLSSGDLETAKDLAMHVTASKPLVIRPRDIEEDLIKQEKYIIESQVQKENKSPEIAEKMIM</sequence>
<evidence type="ECO:0000259" key="4">
    <source>
        <dbReference type="Pfam" id="PF00889"/>
    </source>
</evidence>
<dbReference type="Gene3D" id="1.10.8.10">
    <property type="entry name" value="DNA helicase RuvA subunit, C-terminal domain"/>
    <property type="match status" value="1"/>
</dbReference>
<dbReference type="HAMAP" id="MF_00050">
    <property type="entry name" value="EF_Ts"/>
    <property type="match status" value="1"/>
</dbReference>
<keyword evidence="2" id="KW-0251">Elongation factor</keyword>
<evidence type="ECO:0000313" key="5">
    <source>
        <dbReference type="EMBL" id="SVD88754.1"/>
    </source>
</evidence>